<dbReference type="PRINTS" id="PR00455">
    <property type="entry name" value="HTHTETR"/>
</dbReference>
<dbReference type="InterPro" id="IPR001647">
    <property type="entry name" value="HTH_TetR"/>
</dbReference>
<evidence type="ECO:0000256" key="1">
    <source>
        <dbReference type="ARBA" id="ARBA00023125"/>
    </source>
</evidence>
<dbReference type="PANTHER" id="PTHR30055:SF146">
    <property type="entry name" value="HTH-TYPE TRANSCRIPTIONAL DUAL REGULATOR CECR"/>
    <property type="match status" value="1"/>
</dbReference>
<evidence type="ECO:0000313" key="4">
    <source>
        <dbReference type="EMBL" id="GAA1662355.1"/>
    </source>
</evidence>
<dbReference type="RefSeq" id="WP_344050858.1">
    <property type="nucleotide sequence ID" value="NZ_BAAAPK010000001.1"/>
</dbReference>
<dbReference type="SUPFAM" id="SSF48498">
    <property type="entry name" value="Tetracyclin repressor-like, C-terminal domain"/>
    <property type="match status" value="1"/>
</dbReference>
<dbReference type="Proteomes" id="UP001500596">
    <property type="component" value="Unassembled WGS sequence"/>
</dbReference>
<accession>A0ABN2FYZ8</accession>
<comment type="caution">
    <text evidence="4">The sequence shown here is derived from an EMBL/GenBank/DDBJ whole genome shotgun (WGS) entry which is preliminary data.</text>
</comment>
<dbReference type="SUPFAM" id="SSF46689">
    <property type="entry name" value="Homeodomain-like"/>
    <property type="match status" value="1"/>
</dbReference>
<sequence>MTTVEDPRVGRSRALILDAARKVFLAEGFHDATLERVAAEAGLAKRTIYNLYIDKTTLFRETVLSAIAIAASFTQTLTSEFRAEKNAPLNLSDVAVRLAEATLLGPAIALRRLVIMESVRFPDLVDRYRAGAPEAVMTALSDAFARMTEDGHLRPCDPQVAAEHFAFLIMGADLDRGTFTGERALAARVRERALLGANAFLRAYAPDVRDGA</sequence>
<reference evidence="4 5" key="1">
    <citation type="journal article" date="2019" name="Int. J. Syst. Evol. Microbiol.">
        <title>The Global Catalogue of Microorganisms (GCM) 10K type strain sequencing project: providing services to taxonomists for standard genome sequencing and annotation.</title>
        <authorList>
            <consortium name="The Broad Institute Genomics Platform"/>
            <consortium name="The Broad Institute Genome Sequencing Center for Infectious Disease"/>
            <person name="Wu L."/>
            <person name="Ma J."/>
        </authorList>
    </citation>
    <scope>NUCLEOTIDE SEQUENCE [LARGE SCALE GENOMIC DNA]</scope>
    <source>
        <strain evidence="4 5">JCM 15575</strain>
    </source>
</reference>
<proteinExistence type="predicted"/>
<dbReference type="InterPro" id="IPR050109">
    <property type="entry name" value="HTH-type_TetR-like_transc_reg"/>
</dbReference>
<dbReference type="EMBL" id="BAAAPK010000001">
    <property type="protein sequence ID" value="GAA1662355.1"/>
    <property type="molecule type" value="Genomic_DNA"/>
</dbReference>
<keyword evidence="5" id="KW-1185">Reference proteome</keyword>
<feature type="domain" description="HTH tetR-type" evidence="3">
    <location>
        <begin position="10"/>
        <end position="70"/>
    </location>
</feature>
<dbReference type="Pfam" id="PF14246">
    <property type="entry name" value="TetR_C_7"/>
    <property type="match status" value="1"/>
</dbReference>
<dbReference type="InterPro" id="IPR036271">
    <property type="entry name" value="Tet_transcr_reg_TetR-rel_C_sf"/>
</dbReference>
<evidence type="ECO:0000313" key="5">
    <source>
        <dbReference type="Proteomes" id="UP001500596"/>
    </source>
</evidence>
<protein>
    <recommendedName>
        <fullName evidence="3">HTH tetR-type domain-containing protein</fullName>
    </recommendedName>
</protein>
<evidence type="ECO:0000259" key="3">
    <source>
        <dbReference type="PROSITE" id="PS50977"/>
    </source>
</evidence>
<dbReference type="InterPro" id="IPR009057">
    <property type="entry name" value="Homeodomain-like_sf"/>
</dbReference>
<dbReference type="InterPro" id="IPR039536">
    <property type="entry name" value="TetR_C_Proteobacteria"/>
</dbReference>
<evidence type="ECO:0000256" key="2">
    <source>
        <dbReference type="PROSITE-ProRule" id="PRU00335"/>
    </source>
</evidence>
<organism evidence="4 5">
    <name type="scientific">Microbacterium lacus</name>
    <dbReference type="NCBI Taxonomy" id="415217"/>
    <lineage>
        <taxon>Bacteria</taxon>
        <taxon>Bacillati</taxon>
        <taxon>Actinomycetota</taxon>
        <taxon>Actinomycetes</taxon>
        <taxon>Micrococcales</taxon>
        <taxon>Microbacteriaceae</taxon>
        <taxon>Microbacterium</taxon>
    </lineage>
</organism>
<dbReference type="PROSITE" id="PS50977">
    <property type="entry name" value="HTH_TETR_2"/>
    <property type="match status" value="1"/>
</dbReference>
<dbReference type="Pfam" id="PF00440">
    <property type="entry name" value="TetR_N"/>
    <property type="match status" value="1"/>
</dbReference>
<dbReference type="PANTHER" id="PTHR30055">
    <property type="entry name" value="HTH-TYPE TRANSCRIPTIONAL REGULATOR RUTR"/>
    <property type="match status" value="1"/>
</dbReference>
<keyword evidence="1 2" id="KW-0238">DNA-binding</keyword>
<name>A0ABN2FYZ8_9MICO</name>
<feature type="DNA-binding region" description="H-T-H motif" evidence="2">
    <location>
        <begin position="33"/>
        <end position="52"/>
    </location>
</feature>
<dbReference type="Gene3D" id="1.10.357.10">
    <property type="entry name" value="Tetracycline Repressor, domain 2"/>
    <property type="match status" value="1"/>
</dbReference>
<gene>
    <name evidence="4" type="ORF">GCM10009807_02890</name>
</gene>